<dbReference type="EC" id="6.1.1.9" evidence="2"/>
<keyword evidence="4 10" id="KW-0547">Nucleotide-binding</keyword>
<dbReference type="InterPro" id="IPR013155">
    <property type="entry name" value="M/V/L/I-tRNA-synth_anticd-bd"/>
</dbReference>
<dbReference type="GO" id="GO:0006438">
    <property type="term" value="P:valyl-tRNA aminoacylation"/>
    <property type="evidence" value="ECO:0007669"/>
    <property type="project" value="InterPro"/>
</dbReference>
<dbReference type="CDD" id="cd07962">
    <property type="entry name" value="Anticodon_Ia_Val"/>
    <property type="match status" value="1"/>
</dbReference>
<protein>
    <recommendedName>
        <fullName evidence="2">valine--tRNA ligase</fullName>
        <ecNumber evidence="2">6.1.1.9</ecNumber>
    </recommendedName>
    <alternativeName>
        <fullName evidence="8">Valyl-tRNA synthetase</fullName>
    </alternativeName>
</protein>
<sequence length="796" mass="91619">MVLPPPNITGKLHLGHALTCTVQDVIIRRNRSFGYNVLWLPGIDHAGIATQMFHLAYKLSDRNEEIVVSTTMPETMLGDVAIAVHPDDERYKHLHGAKVVHPFRNETIPVIFDKFVDMNFGTGAVKITPAHSKIDYEVRKRHNLPLLQVIDEDGCMSEKTGKFSGMKKYFCREKILKDLNELGLLRDTVPHSMTVPICSRTGDVIEYLPKEQWFLSCTKLNKLALKALESGQLKIIPEKYSKNLYQWIEGNIDWCISRQLWWGQQIPAYKCVAGEDLVWIAASNEQEAKEEASKVLFVLPSDIIATRDTDVLDTWFSSGIYPFASLGWPDESLDFEKFYPLDLMVTGHDILGFWVHRMIILGLELTEQLPFNRIFLHGIVCDSKGAKMSKSRGNVIDPIDVINGINLNDLNSKSIEMYKNGIISKDELDKVKTYHKTNYSNTNGIPECGVDALRFTMLSSDIKSHYVNFDIHICHSNKLFCNKIWQSIKYTQMSFSKLSKLSTEITRDDLNYFDRWILSRLAHMVKTVNDSLDNYDFHLATKALRSMIYNEFCDVYLETTKPGFENGDIKMAYAHAHTLSAVLNTSLRCLAPFMIYLTHEVIPKIPGFVNNVIYNFYDNIAELHFPITEDFEFWIDKDLDTQVVKIIDTIHLIRQIKALYDMTNKIKPSVYIQTKDETFRRDVQENKLILETITRCSDLHFDIALDNKKYVRTTLSEDIEIAVELVADDISKAMLLAKAKLEKKMKKVEDYINKLEIIVSSSNYSDSVSKWTQVEDKRILSEKKQELKQLRRLITL</sequence>
<dbReference type="GO" id="GO:0005829">
    <property type="term" value="C:cytosol"/>
    <property type="evidence" value="ECO:0007669"/>
    <property type="project" value="TreeGrafter"/>
</dbReference>
<evidence type="ECO:0000256" key="1">
    <source>
        <dbReference type="ARBA" id="ARBA00005594"/>
    </source>
</evidence>
<comment type="caution">
    <text evidence="13">The sequence shown here is derived from an EMBL/GenBank/DDBJ whole genome shotgun (WGS) entry which is preliminary data.</text>
</comment>
<dbReference type="InterPro" id="IPR014729">
    <property type="entry name" value="Rossmann-like_a/b/a_fold"/>
</dbReference>
<dbReference type="EMBL" id="BGZK01000179">
    <property type="protein sequence ID" value="GBP26291.1"/>
    <property type="molecule type" value="Genomic_DNA"/>
</dbReference>
<keyword evidence="7 10" id="KW-0030">Aminoacyl-tRNA synthetase</keyword>
<gene>
    <name evidence="13" type="primary">glp-4</name>
    <name evidence="13" type="ORF">EVAR_95459_1</name>
</gene>
<dbReference type="GO" id="GO:0004832">
    <property type="term" value="F:valine-tRNA ligase activity"/>
    <property type="evidence" value="ECO:0007669"/>
    <property type="project" value="UniProtKB-EC"/>
</dbReference>
<evidence type="ECO:0000256" key="7">
    <source>
        <dbReference type="ARBA" id="ARBA00023146"/>
    </source>
</evidence>
<dbReference type="PANTHER" id="PTHR11946:SF109">
    <property type="entry name" value="VALINE--TRNA LIGASE"/>
    <property type="match status" value="1"/>
</dbReference>
<evidence type="ECO:0000256" key="8">
    <source>
        <dbReference type="ARBA" id="ARBA00029936"/>
    </source>
</evidence>
<evidence type="ECO:0000259" key="11">
    <source>
        <dbReference type="Pfam" id="PF00133"/>
    </source>
</evidence>
<evidence type="ECO:0000256" key="9">
    <source>
        <dbReference type="ARBA" id="ARBA00047552"/>
    </source>
</evidence>
<dbReference type="Gene3D" id="3.90.740.10">
    <property type="entry name" value="Valyl/Leucyl/Isoleucyl-tRNA synthetase, editing domain"/>
    <property type="match status" value="1"/>
</dbReference>
<dbReference type="PRINTS" id="PR00986">
    <property type="entry name" value="TRNASYNTHVAL"/>
</dbReference>
<dbReference type="FunFam" id="3.90.740.10:FF:000005">
    <property type="entry name" value="Valine--tRNA ligase, mitochondrial"/>
    <property type="match status" value="1"/>
</dbReference>
<dbReference type="Gene3D" id="2.170.220.10">
    <property type="match status" value="1"/>
</dbReference>
<evidence type="ECO:0000256" key="3">
    <source>
        <dbReference type="ARBA" id="ARBA00022598"/>
    </source>
</evidence>
<name>A0A4C1UII6_EUMVA</name>
<dbReference type="SUPFAM" id="SSF47323">
    <property type="entry name" value="Anticodon-binding domain of a subclass of class I aminoacyl-tRNA synthetases"/>
    <property type="match status" value="1"/>
</dbReference>
<dbReference type="Gene3D" id="1.10.730.10">
    <property type="entry name" value="Isoleucyl-tRNA Synthetase, Domain 1"/>
    <property type="match status" value="1"/>
</dbReference>
<dbReference type="Proteomes" id="UP000299102">
    <property type="component" value="Unassembled WGS sequence"/>
</dbReference>
<dbReference type="SUPFAM" id="SSF50677">
    <property type="entry name" value="ValRS/IleRS/LeuRS editing domain"/>
    <property type="match status" value="1"/>
</dbReference>
<dbReference type="OrthoDB" id="629407at2759"/>
<dbReference type="AlphaFoldDB" id="A0A4C1UII6"/>
<dbReference type="InterPro" id="IPR002300">
    <property type="entry name" value="aa-tRNA-synth_Ia"/>
</dbReference>
<dbReference type="InterPro" id="IPR002303">
    <property type="entry name" value="Valyl-tRNA_ligase"/>
</dbReference>
<comment type="catalytic activity">
    <reaction evidence="9">
        <text>tRNA(Val) + L-valine + ATP = L-valyl-tRNA(Val) + AMP + diphosphate</text>
        <dbReference type="Rhea" id="RHEA:10704"/>
        <dbReference type="Rhea" id="RHEA-COMP:9672"/>
        <dbReference type="Rhea" id="RHEA-COMP:9708"/>
        <dbReference type="ChEBI" id="CHEBI:30616"/>
        <dbReference type="ChEBI" id="CHEBI:33019"/>
        <dbReference type="ChEBI" id="CHEBI:57762"/>
        <dbReference type="ChEBI" id="CHEBI:78442"/>
        <dbReference type="ChEBI" id="CHEBI:78537"/>
        <dbReference type="ChEBI" id="CHEBI:456215"/>
        <dbReference type="EC" id="6.1.1.9"/>
    </reaction>
</comment>
<feature type="domain" description="Aminoacyl-tRNA synthetase class Ia" evidence="11">
    <location>
        <begin position="2"/>
        <end position="463"/>
    </location>
</feature>
<dbReference type="InterPro" id="IPR001412">
    <property type="entry name" value="aa-tRNA-synth_I_CS"/>
</dbReference>
<dbReference type="Gene3D" id="3.40.50.620">
    <property type="entry name" value="HUPs"/>
    <property type="match status" value="2"/>
</dbReference>
<evidence type="ECO:0000256" key="6">
    <source>
        <dbReference type="ARBA" id="ARBA00022917"/>
    </source>
</evidence>
<evidence type="ECO:0000313" key="14">
    <source>
        <dbReference type="Proteomes" id="UP000299102"/>
    </source>
</evidence>
<dbReference type="InterPro" id="IPR033705">
    <property type="entry name" value="Anticodon_Ia_Val"/>
</dbReference>
<dbReference type="InterPro" id="IPR009080">
    <property type="entry name" value="tRNAsynth_Ia_anticodon-bd"/>
</dbReference>
<dbReference type="InterPro" id="IPR009008">
    <property type="entry name" value="Val/Leu/Ile-tRNA-synth_edit"/>
</dbReference>
<feature type="domain" description="Methionyl/Valyl/Leucyl/Isoleucyl-tRNA synthetase anticodon-binding" evidence="12">
    <location>
        <begin position="514"/>
        <end position="671"/>
    </location>
</feature>
<dbReference type="Pfam" id="PF08264">
    <property type="entry name" value="Anticodon_1"/>
    <property type="match status" value="1"/>
</dbReference>
<dbReference type="PANTHER" id="PTHR11946">
    <property type="entry name" value="VALYL-TRNA SYNTHETASES"/>
    <property type="match status" value="1"/>
</dbReference>
<dbReference type="GO" id="GO:0002161">
    <property type="term" value="F:aminoacyl-tRNA deacylase activity"/>
    <property type="evidence" value="ECO:0007669"/>
    <property type="project" value="InterPro"/>
</dbReference>
<evidence type="ECO:0000313" key="13">
    <source>
        <dbReference type="EMBL" id="GBP26291.1"/>
    </source>
</evidence>
<dbReference type="Pfam" id="PF00133">
    <property type="entry name" value="tRNA-synt_1"/>
    <property type="match status" value="1"/>
</dbReference>
<dbReference type="PROSITE" id="PS00178">
    <property type="entry name" value="AA_TRNA_LIGASE_I"/>
    <property type="match status" value="1"/>
</dbReference>
<dbReference type="NCBIfam" id="TIGR00422">
    <property type="entry name" value="valS"/>
    <property type="match status" value="1"/>
</dbReference>
<reference evidence="13 14" key="1">
    <citation type="journal article" date="2019" name="Commun. Biol.">
        <title>The bagworm genome reveals a unique fibroin gene that provides high tensile strength.</title>
        <authorList>
            <person name="Kono N."/>
            <person name="Nakamura H."/>
            <person name="Ohtoshi R."/>
            <person name="Tomita M."/>
            <person name="Numata K."/>
            <person name="Arakawa K."/>
        </authorList>
    </citation>
    <scope>NUCLEOTIDE SEQUENCE [LARGE SCALE GENOMIC DNA]</scope>
</reference>
<evidence type="ECO:0000256" key="10">
    <source>
        <dbReference type="RuleBase" id="RU363035"/>
    </source>
</evidence>
<keyword evidence="14" id="KW-1185">Reference proteome</keyword>
<comment type="similarity">
    <text evidence="1 10">Belongs to the class-I aminoacyl-tRNA synthetase family.</text>
</comment>
<keyword evidence="3 10" id="KW-0436">Ligase</keyword>
<proteinExistence type="inferred from homology"/>
<keyword evidence="5 10" id="KW-0067">ATP-binding</keyword>
<evidence type="ECO:0000259" key="12">
    <source>
        <dbReference type="Pfam" id="PF08264"/>
    </source>
</evidence>
<evidence type="ECO:0000256" key="4">
    <source>
        <dbReference type="ARBA" id="ARBA00022741"/>
    </source>
</evidence>
<organism evidence="13 14">
    <name type="scientific">Eumeta variegata</name>
    <name type="common">Bagworm moth</name>
    <name type="synonym">Eumeta japonica</name>
    <dbReference type="NCBI Taxonomy" id="151549"/>
    <lineage>
        <taxon>Eukaryota</taxon>
        <taxon>Metazoa</taxon>
        <taxon>Ecdysozoa</taxon>
        <taxon>Arthropoda</taxon>
        <taxon>Hexapoda</taxon>
        <taxon>Insecta</taxon>
        <taxon>Pterygota</taxon>
        <taxon>Neoptera</taxon>
        <taxon>Endopterygota</taxon>
        <taxon>Lepidoptera</taxon>
        <taxon>Glossata</taxon>
        <taxon>Ditrysia</taxon>
        <taxon>Tineoidea</taxon>
        <taxon>Psychidae</taxon>
        <taxon>Oiketicinae</taxon>
        <taxon>Eumeta</taxon>
    </lineage>
</organism>
<evidence type="ECO:0000256" key="2">
    <source>
        <dbReference type="ARBA" id="ARBA00013169"/>
    </source>
</evidence>
<dbReference type="STRING" id="151549.A0A4C1UII6"/>
<evidence type="ECO:0000256" key="5">
    <source>
        <dbReference type="ARBA" id="ARBA00022840"/>
    </source>
</evidence>
<keyword evidence="6 10" id="KW-0648">Protein biosynthesis</keyword>
<accession>A0A4C1UII6</accession>
<dbReference type="SUPFAM" id="SSF52374">
    <property type="entry name" value="Nucleotidylyl transferase"/>
    <property type="match status" value="1"/>
</dbReference>
<dbReference type="GO" id="GO:0005524">
    <property type="term" value="F:ATP binding"/>
    <property type="evidence" value="ECO:0007669"/>
    <property type="project" value="UniProtKB-KW"/>
</dbReference>